<sequence length="457" mass="48902">MTIRFHDSYRGEKVDFAPADPGRVTVYCCGPTVYAEPHIGNLRAGLAADLAVRLLRAVYGEDAVVYARNLTDIDDKIMAAAREGGEAIGAVTDRATEAYHRDMAAIGCAPPDHEPRATRHIGEMQALVTTLLAGGHAYAAEGHVLFSVASFPGYGRLSKLDQDAIQAGARVEVAPYKRDPSDFVLWKPSAADEPGWDAPGAWGLGDGARGRPGWHLECSAMIEAVLGAPIDLHMGGQDLRFPHHENEVAQSCCAADLGGVPLARVWLHNGMLRLGDGKMSKSLGNVIRPSEILSRWPGEVVRYGLLSAQYRQPLEWSDELLASAKAQLDRFYRVIGEAEGDGEVPASVLDALKDDLNTPAAFAALHALREAAGRGETGAAASLLAGGRLLGLFGAEPEAWFKGDASDDDARIDALLVERAEARKARDFARADAIRDELSSEGIVIEDGPNGATWRRG</sequence>
<evidence type="ECO:0000256" key="8">
    <source>
        <dbReference type="ARBA" id="ARBA00022833"/>
    </source>
</evidence>
<dbReference type="GO" id="GO:0004817">
    <property type="term" value="F:cysteine-tRNA ligase activity"/>
    <property type="evidence" value="ECO:0007669"/>
    <property type="project" value="UniProtKB-UniRule"/>
</dbReference>
<gene>
    <name evidence="12" type="primary">cysS</name>
    <name evidence="14" type="ORF">GGQ59_000159</name>
</gene>
<dbReference type="Pfam" id="PF01406">
    <property type="entry name" value="tRNA-synt_1e"/>
    <property type="match status" value="1"/>
</dbReference>
<dbReference type="Pfam" id="PF09190">
    <property type="entry name" value="DALR_2"/>
    <property type="match status" value="1"/>
</dbReference>
<evidence type="ECO:0000256" key="4">
    <source>
        <dbReference type="ARBA" id="ARBA00022490"/>
    </source>
</evidence>
<dbReference type="PANTHER" id="PTHR10890">
    <property type="entry name" value="CYSTEINYL-TRNA SYNTHETASE"/>
    <property type="match status" value="1"/>
</dbReference>
<evidence type="ECO:0000256" key="2">
    <source>
        <dbReference type="ARBA" id="ARBA00005594"/>
    </source>
</evidence>
<evidence type="ECO:0000256" key="1">
    <source>
        <dbReference type="ARBA" id="ARBA00004496"/>
    </source>
</evidence>
<feature type="binding site" evidence="12">
    <location>
        <position position="29"/>
    </location>
    <ligand>
        <name>Zn(2+)</name>
        <dbReference type="ChEBI" id="CHEBI:29105"/>
    </ligand>
</feature>
<keyword evidence="15" id="KW-1185">Reference proteome</keyword>
<dbReference type="Proteomes" id="UP000563524">
    <property type="component" value="Unassembled WGS sequence"/>
</dbReference>
<proteinExistence type="inferred from homology"/>
<dbReference type="InterPro" id="IPR056411">
    <property type="entry name" value="CysS_C"/>
</dbReference>
<evidence type="ECO:0000313" key="14">
    <source>
        <dbReference type="EMBL" id="MBB4657659.1"/>
    </source>
</evidence>
<feature type="binding site" evidence="12">
    <location>
        <position position="218"/>
    </location>
    <ligand>
        <name>Zn(2+)</name>
        <dbReference type="ChEBI" id="CHEBI:29105"/>
    </ligand>
</feature>
<feature type="binding site" evidence="12">
    <location>
        <position position="243"/>
    </location>
    <ligand>
        <name>Zn(2+)</name>
        <dbReference type="ChEBI" id="CHEBI:29105"/>
    </ligand>
</feature>
<keyword evidence="6 12" id="KW-0479">Metal-binding</keyword>
<feature type="binding site" evidence="12">
    <location>
        <position position="281"/>
    </location>
    <ligand>
        <name>ATP</name>
        <dbReference type="ChEBI" id="CHEBI:30616"/>
    </ligand>
</feature>
<dbReference type="SMART" id="SM00840">
    <property type="entry name" value="DALR_2"/>
    <property type="match status" value="1"/>
</dbReference>
<comment type="subunit">
    <text evidence="3 12">Monomer.</text>
</comment>
<dbReference type="InterPro" id="IPR032678">
    <property type="entry name" value="tRNA-synt_1_cat_dom"/>
</dbReference>
<dbReference type="InterPro" id="IPR009080">
    <property type="entry name" value="tRNAsynth_Ia_anticodon-bd"/>
</dbReference>
<comment type="similarity">
    <text evidence="2 12">Belongs to the class-I aminoacyl-tRNA synthetase family.</text>
</comment>
<name>A0A840HYK6_9PROT</name>
<feature type="short sequence motif" description="'KMSKS' region" evidence="12">
    <location>
        <begin position="278"/>
        <end position="282"/>
    </location>
</feature>
<dbReference type="PRINTS" id="PR00983">
    <property type="entry name" value="TRNASYNTHCYS"/>
</dbReference>
<protein>
    <recommendedName>
        <fullName evidence="12">Cysteine--tRNA ligase</fullName>
        <ecNumber evidence="12">6.1.1.16</ecNumber>
    </recommendedName>
    <alternativeName>
        <fullName evidence="12">Cysteinyl-tRNA synthetase</fullName>
        <shortName evidence="12">CysRS</shortName>
    </alternativeName>
</protein>
<accession>A0A840HYK6</accession>
<dbReference type="InterPro" id="IPR015273">
    <property type="entry name" value="Cys-tRNA-synt_Ia_DALR"/>
</dbReference>
<evidence type="ECO:0000256" key="5">
    <source>
        <dbReference type="ARBA" id="ARBA00022598"/>
    </source>
</evidence>
<reference evidence="14 15" key="1">
    <citation type="submission" date="2020-08" db="EMBL/GenBank/DDBJ databases">
        <title>Genomic Encyclopedia of Type Strains, Phase IV (KMG-IV): sequencing the most valuable type-strain genomes for metagenomic binning, comparative biology and taxonomic classification.</title>
        <authorList>
            <person name="Goeker M."/>
        </authorList>
    </citation>
    <scope>NUCLEOTIDE SEQUENCE [LARGE SCALE GENOMIC DNA]</scope>
    <source>
        <strain evidence="14 15">DSM 102850</strain>
    </source>
</reference>
<dbReference type="Gene3D" id="1.20.120.1910">
    <property type="entry name" value="Cysteine-tRNA ligase, C-terminal anti-codon recognition domain"/>
    <property type="match status" value="1"/>
</dbReference>
<keyword evidence="7 12" id="KW-0547">Nucleotide-binding</keyword>
<dbReference type="EC" id="6.1.1.16" evidence="12"/>
<dbReference type="CDD" id="cd00672">
    <property type="entry name" value="CysRS_core"/>
    <property type="match status" value="1"/>
</dbReference>
<keyword evidence="4 12" id="KW-0963">Cytoplasm</keyword>
<evidence type="ECO:0000256" key="7">
    <source>
        <dbReference type="ARBA" id="ARBA00022741"/>
    </source>
</evidence>
<feature type="domain" description="Cysteinyl-tRNA synthetase class Ia DALR" evidence="13">
    <location>
        <begin position="347"/>
        <end position="401"/>
    </location>
</feature>
<evidence type="ECO:0000313" key="15">
    <source>
        <dbReference type="Proteomes" id="UP000563524"/>
    </source>
</evidence>
<keyword evidence="8 12" id="KW-0862">Zinc</keyword>
<dbReference type="Pfam" id="PF23493">
    <property type="entry name" value="CysS_C"/>
    <property type="match status" value="1"/>
</dbReference>
<evidence type="ECO:0000256" key="11">
    <source>
        <dbReference type="ARBA" id="ARBA00023146"/>
    </source>
</evidence>
<dbReference type="SUPFAM" id="SSF52374">
    <property type="entry name" value="Nucleotidylyl transferase"/>
    <property type="match status" value="1"/>
</dbReference>
<evidence type="ECO:0000256" key="9">
    <source>
        <dbReference type="ARBA" id="ARBA00022840"/>
    </source>
</evidence>
<keyword evidence="5 12" id="KW-0436">Ligase</keyword>
<comment type="subcellular location">
    <subcellularLocation>
        <location evidence="1 12">Cytoplasm</location>
    </subcellularLocation>
</comment>
<evidence type="ECO:0000256" key="10">
    <source>
        <dbReference type="ARBA" id="ARBA00022917"/>
    </source>
</evidence>
<evidence type="ECO:0000256" key="12">
    <source>
        <dbReference type="HAMAP-Rule" id="MF_00041"/>
    </source>
</evidence>
<dbReference type="GO" id="GO:0005524">
    <property type="term" value="F:ATP binding"/>
    <property type="evidence" value="ECO:0007669"/>
    <property type="project" value="UniProtKB-UniRule"/>
</dbReference>
<organism evidence="14 15">
    <name type="scientific">Parvularcula dongshanensis</name>
    <dbReference type="NCBI Taxonomy" id="1173995"/>
    <lineage>
        <taxon>Bacteria</taxon>
        <taxon>Pseudomonadati</taxon>
        <taxon>Pseudomonadota</taxon>
        <taxon>Alphaproteobacteria</taxon>
        <taxon>Parvularculales</taxon>
        <taxon>Parvularculaceae</taxon>
        <taxon>Parvularcula</taxon>
    </lineage>
</organism>
<dbReference type="GO" id="GO:0005829">
    <property type="term" value="C:cytosol"/>
    <property type="evidence" value="ECO:0007669"/>
    <property type="project" value="TreeGrafter"/>
</dbReference>
<feature type="short sequence motif" description="'HIGH' region" evidence="12">
    <location>
        <begin position="31"/>
        <end position="41"/>
    </location>
</feature>
<dbReference type="InterPro" id="IPR014729">
    <property type="entry name" value="Rossmann-like_a/b/a_fold"/>
</dbReference>
<dbReference type="NCBIfam" id="TIGR00435">
    <property type="entry name" value="cysS"/>
    <property type="match status" value="1"/>
</dbReference>
<comment type="caution">
    <text evidence="14">The sequence shown here is derived from an EMBL/GenBank/DDBJ whole genome shotgun (WGS) entry which is preliminary data.</text>
</comment>
<dbReference type="HAMAP" id="MF_00041">
    <property type="entry name" value="Cys_tRNA_synth"/>
    <property type="match status" value="1"/>
</dbReference>
<dbReference type="InterPro" id="IPR024909">
    <property type="entry name" value="Cys-tRNA/MSH_ligase"/>
</dbReference>
<dbReference type="SUPFAM" id="SSF47323">
    <property type="entry name" value="Anticodon-binding domain of a subclass of class I aminoacyl-tRNA synthetases"/>
    <property type="match status" value="1"/>
</dbReference>
<comment type="cofactor">
    <cofactor evidence="12">
        <name>Zn(2+)</name>
        <dbReference type="ChEBI" id="CHEBI:29105"/>
    </cofactor>
    <text evidence="12">Binds 1 zinc ion per subunit.</text>
</comment>
<evidence type="ECO:0000256" key="3">
    <source>
        <dbReference type="ARBA" id="ARBA00011245"/>
    </source>
</evidence>
<evidence type="ECO:0000256" key="6">
    <source>
        <dbReference type="ARBA" id="ARBA00022723"/>
    </source>
</evidence>
<dbReference type="AlphaFoldDB" id="A0A840HYK6"/>
<dbReference type="Gene3D" id="3.40.50.620">
    <property type="entry name" value="HUPs"/>
    <property type="match status" value="1"/>
</dbReference>
<dbReference type="PANTHER" id="PTHR10890:SF3">
    <property type="entry name" value="CYSTEINE--TRNA LIGASE, CYTOPLASMIC"/>
    <property type="match status" value="1"/>
</dbReference>
<keyword evidence="9 12" id="KW-0067">ATP-binding</keyword>
<evidence type="ECO:0000259" key="13">
    <source>
        <dbReference type="SMART" id="SM00840"/>
    </source>
</evidence>
<dbReference type="GO" id="GO:0008270">
    <property type="term" value="F:zinc ion binding"/>
    <property type="evidence" value="ECO:0007669"/>
    <property type="project" value="UniProtKB-UniRule"/>
</dbReference>
<feature type="binding site" evidence="12">
    <location>
        <position position="247"/>
    </location>
    <ligand>
        <name>Zn(2+)</name>
        <dbReference type="ChEBI" id="CHEBI:29105"/>
    </ligand>
</feature>
<dbReference type="RefSeq" id="WP_183814945.1">
    <property type="nucleotide sequence ID" value="NZ_JACHOB010000001.1"/>
</dbReference>
<keyword evidence="11 12" id="KW-0030">Aminoacyl-tRNA synthetase</keyword>
<comment type="catalytic activity">
    <reaction evidence="12">
        <text>tRNA(Cys) + L-cysteine + ATP = L-cysteinyl-tRNA(Cys) + AMP + diphosphate</text>
        <dbReference type="Rhea" id="RHEA:17773"/>
        <dbReference type="Rhea" id="RHEA-COMP:9661"/>
        <dbReference type="Rhea" id="RHEA-COMP:9679"/>
        <dbReference type="ChEBI" id="CHEBI:30616"/>
        <dbReference type="ChEBI" id="CHEBI:33019"/>
        <dbReference type="ChEBI" id="CHEBI:35235"/>
        <dbReference type="ChEBI" id="CHEBI:78442"/>
        <dbReference type="ChEBI" id="CHEBI:78517"/>
        <dbReference type="ChEBI" id="CHEBI:456215"/>
        <dbReference type="EC" id="6.1.1.16"/>
    </reaction>
</comment>
<dbReference type="EMBL" id="JACHOB010000001">
    <property type="protein sequence ID" value="MBB4657659.1"/>
    <property type="molecule type" value="Genomic_DNA"/>
</dbReference>
<keyword evidence="10 12" id="KW-0648">Protein biosynthesis</keyword>
<dbReference type="InterPro" id="IPR015803">
    <property type="entry name" value="Cys-tRNA-ligase"/>
</dbReference>
<dbReference type="GO" id="GO:0006423">
    <property type="term" value="P:cysteinyl-tRNA aminoacylation"/>
    <property type="evidence" value="ECO:0007669"/>
    <property type="project" value="UniProtKB-UniRule"/>
</dbReference>